<accession>A0ACB9C3I0</accession>
<name>A0ACB9C3I0_ARCLA</name>
<keyword evidence="2" id="KW-1185">Reference proteome</keyword>
<sequence>MTDRYFENFMRDLIEETSTVVGANEEEERSVGLQKDSLLKLLSMPYPTLSNRFKTAALDLKQTVVGKTWGFTHGRNRRISDFTLYTGALGTAFLLFKSFQVTDNKNDLNLCSEIIKACDSASLHARAITFICGRVGVCALGAVVAKHQANQQMLEYYLAQFKGIKVNDDHPDEMLYGKTGFLWACLFLNKNLGDGVIPSTFTRPLVNKLIKNGRTLGARSRCPLMFKWFGHRFWGAAHGLAGIMYVLMHFDLPPDVVEDVKNTLKYMIRNKFPSGNYPSSEEDNTSDLLVHWCHGAPGTALTLVKAAEIFEDKEFLEAAIDAAEVVWKRGLLKRVGLCHGISGNAYVFLSLFRLTGNVEFLNRAKAFACFLVDRAGKLISEGEMHGGDHGYSLFEGVGGMAYLFLDMIDPANAKFPGHEL</sequence>
<reference evidence="2" key="1">
    <citation type="journal article" date="2022" name="Mol. Ecol. Resour.">
        <title>The genomes of chicory, endive, great burdock and yacon provide insights into Asteraceae palaeo-polyploidization history and plant inulin production.</title>
        <authorList>
            <person name="Fan W."/>
            <person name="Wang S."/>
            <person name="Wang H."/>
            <person name="Wang A."/>
            <person name="Jiang F."/>
            <person name="Liu H."/>
            <person name="Zhao H."/>
            <person name="Xu D."/>
            <person name="Zhang Y."/>
        </authorList>
    </citation>
    <scope>NUCLEOTIDE SEQUENCE [LARGE SCALE GENOMIC DNA]</scope>
    <source>
        <strain evidence="2">cv. Niubang</strain>
    </source>
</reference>
<reference evidence="1 2" key="2">
    <citation type="journal article" date="2022" name="Mol. Ecol. Resour.">
        <title>The genomes of chicory, endive, great burdock and yacon provide insights into Asteraceae paleo-polyploidization history and plant inulin production.</title>
        <authorList>
            <person name="Fan W."/>
            <person name="Wang S."/>
            <person name="Wang H."/>
            <person name="Wang A."/>
            <person name="Jiang F."/>
            <person name="Liu H."/>
            <person name="Zhao H."/>
            <person name="Xu D."/>
            <person name="Zhang Y."/>
        </authorList>
    </citation>
    <scope>NUCLEOTIDE SEQUENCE [LARGE SCALE GENOMIC DNA]</scope>
    <source>
        <strain evidence="2">cv. Niubang</strain>
    </source>
</reference>
<protein>
    <submittedName>
        <fullName evidence="1">Uncharacterized protein</fullName>
    </submittedName>
</protein>
<evidence type="ECO:0000313" key="1">
    <source>
        <dbReference type="EMBL" id="KAI3728780.1"/>
    </source>
</evidence>
<dbReference type="Proteomes" id="UP001055879">
    <property type="component" value="Linkage Group LG05"/>
</dbReference>
<proteinExistence type="predicted"/>
<organism evidence="1 2">
    <name type="scientific">Arctium lappa</name>
    <name type="common">Greater burdock</name>
    <name type="synonym">Lappa major</name>
    <dbReference type="NCBI Taxonomy" id="4217"/>
    <lineage>
        <taxon>Eukaryota</taxon>
        <taxon>Viridiplantae</taxon>
        <taxon>Streptophyta</taxon>
        <taxon>Embryophyta</taxon>
        <taxon>Tracheophyta</taxon>
        <taxon>Spermatophyta</taxon>
        <taxon>Magnoliopsida</taxon>
        <taxon>eudicotyledons</taxon>
        <taxon>Gunneridae</taxon>
        <taxon>Pentapetalae</taxon>
        <taxon>asterids</taxon>
        <taxon>campanulids</taxon>
        <taxon>Asterales</taxon>
        <taxon>Asteraceae</taxon>
        <taxon>Carduoideae</taxon>
        <taxon>Cardueae</taxon>
        <taxon>Arctiinae</taxon>
        <taxon>Arctium</taxon>
    </lineage>
</organism>
<gene>
    <name evidence="1" type="ORF">L6452_17422</name>
</gene>
<evidence type="ECO:0000313" key="2">
    <source>
        <dbReference type="Proteomes" id="UP001055879"/>
    </source>
</evidence>
<comment type="caution">
    <text evidence="1">The sequence shown here is derived from an EMBL/GenBank/DDBJ whole genome shotgun (WGS) entry which is preliminary data.</text>
</comment>
<dbReference type="EMBL" id="CM042051">
    <property type="protein sequence ID" value="KAI3728780.1"/>
    <property type="molecule type" value="Genomic_DNA"/>
</dbReference>